<reference evidence="2" key="1">
    <citation type="journal article" date="2020" name="Stud. Mycol.">
        <title>101 Dothideomycetes genomes: a test case for predicting lifestyles and emergence of pathogens.</title>
        <authorList>
            <person name="Haridas S."/>
            <person name="Albert R."/>
            <person name="Binder M."/>
            <person name="Bloem J."/>
            <person name="Labutti K."/>
            <person name="Salamov A."/>
            <person name="Andreopoulos B."/>
            <person name="Baker S."/>
            <person name="Barry K."/>
            <person name="Bills G."/>
            <person name="Bluhm B."/>
            <person name="Cannon C."/>
            <person name="Castanera R."/>
            <person name="Culley D."/>
            <person name="Daum C."/>
            <person name="Ezra D."/>
            <person name="Gonzalez J."/>
            <person name="Henrissat B."/>
            <person name="Kuo A."/>
            <person name="Liang C."/>
            <person name="Lipzen A."/>
            <person name="Lutzoni F."/>
            <person name="Magnuson J."/>
            <person name="Mondo S."/>
            <person name="Nolan M."/>
            <person name="Ohm R."/>
            <person name="Pangilinan J."/>
            <person name="Park H.-J."/>
            <person name="Ramirez L."/>
            <person name="Alfaro M."/>
            <person name="Sun H."/>
            <person name="Tritt A."/>
            <person name="Yoshinaga Y."/>
            <person name="Zwiers L.-H."/>
            <person name="Turgeon B."/>
            <person name="Goodwin S."/>
            <person name="Spatafora J."/>
            <person name="Crous P."/>
            <person name="Grigoriev I."/>
        </authorList>
    </citation>
    <scope>NUCLEOTIDE SEQUENCE</scope>
    <source>
        <strain evidence="2">CBS 121167</strain>
    </source>
</reference>
<dbReference type="EMBL" id="ML995534">
    <property type="protein sequence ID" value="KAF2136105.1"/>
    <property type="molecule type" value="Genomic_DNA"/>
</dbReference>
<evidence type="ECO:0000313" key="2">
    <source>
        <dbReference type="EMBL" id="KAF2136105.1"/>
    </source>
</evidence>
<dbReference type="RefSeq" id="XP_033391823.1">
    <property type="nucleotide sequence ID" value="XM_033535511.1"/>
</dbReference>
<feature type="region of interest" description="Disordered" evidence="1">
    <location>
        <begin position="61"/>
        <end position="135"/>
    </location>
</feature>
<name>A0A6A6AYR0_9PEZI</name>
<keyword evidence="3" id="KW-1185">Reference proteome</keyword>
<dbReference type="AlphaFoldDB" id="A0A6A6AYR0"/>
<feature type="region of interest" description="Disordered" evidence="1">
    <location>
        <begin position="192"/>
        <end position="214"/>
    </location>
</feature>
<dbReference type="Proteomes" id="UP000799438">
    <property type="component" value="Unassembled WGS sequence"/>
</dbReference>
<feature type="compositionally biased region" description="Polar residues" evidence="1">
    <location>
        <begin position="85"/>
        <end position="103"/>
    </location>
</feature>
<sequence>MLQEREREGLTIQACVSASAEIARRKAAGIPRVFATRYADEFDHLWEDKSPDAASLVGSVSELEEGEIRETASEKAASLMRERNASSPLSNQTGTGLHQTNTPFHRGADPHPLHQRPPAPKGPGSILKNAPSTQHRSLLSPSAYAHGKLTSKQAWEIMPTSPLNHKSTEHKPYFTPGTALPSVHLISPNEPSQLHTKAHDCSSNGGPRQQHDASPQWKRWVRQCSEHWDVQDTVPVRPYLTNNGGGIDGSGVVGLQVRDTTTTTTSTLAVSSRTEKGADDFLEELGQELLGRGKLPGRLLNG</sequence>
<feature type="compositionally biased region" description="Polar residues" evidence="1">
    <location>
        <begin position="192"/>
        <end position="207"/>
    </location>
</feature>
<evidence type="ECO:0000313" key="3">
    <source>
        <dbReference type="Proteomes" id="UP000799438"/>
    </source>
</evidence>
<dbReference type="GeneID" id="54293005"/>
<gene>
    <name evidence="2" type="ORF">K452DRAFT_148450</name>
</gene>
<accession>A0A6A6AYR0</accession>
<proteinExistence type="predicted"/>
<evidence type="ECO:0000256" key="1">
    <source>
        <dbReference type="SAM" id="MobiDB-lite"/>
    </source>
</evidence>
<organism evidence="2 3">
    <name type="scientific">Aplosporella prunicola CBS 121167</name>
    <dbReference type="NCBI Taxonomy" id="1176127"/>
    <lineage>
        <taxon>Eukaryota</taxon>
        <taxon>Fungi</taxon>
        <taxon>Dikarya</taxon>
        <taxon>Ascomycota</taxon>
        <taxon>Pezizomycotina</taxon>
        <taxon>Dothideomycetes</taxon>
        <taxon>Dothideomycetes incertae sedis</taxon>
        <taxon>Botryosphaeriales</taxon>
        <taxon>Aplosporellaceae</taxon>
        <taxon>Aplosporella</taxon>
    </lineage>
</organism>
<protein>
    <submittedName>
        <fullName evidence="2">Uncharacterized protein</fullName>
    </submittedName>
</protein>